<dbReference type="InterPro" id="IPR011146">
    <property type="entry name" value="HIT-like"/>
</dbReference>
<accession>A0A221W239</accession>
<gene>
    <name evidence="1" type="ORF">AHOG_10090</name>
</gene>
<dbReference type="AlphaFoldDB" id="A0A221W239"/>
<keyword evidence="1" id="KW-0548">Nucleotidyltransferase</keyword>
<dbReference type="SUPFAM" id="SSF54197">
    <property type="entry name" value="HIT-like"/>
    <property type="match status" value="1"/>
</dbReference>
<dbReference type="InterPro" id="IPR039383">
    <property type="entry name" value="FHIT"/>
</dbReference>
<dbReference type="CDD" id="cd01275">
    <property type="entry name" value="FHIT"/>
    <property type="match status" value="1"/>
</dbReference>
<dbReference type="EC" id="2.7.7.53" evidence="1"/>
<dbReference type="Gene3D" id="3.30.428.10">
    <property type="entry name" value="HIT-like"/>
    <property type="match status" value="1"/>
</dbReference>
<evidence type="ECO:0000313" key="1">
    <source>
        <dbReference type="EMBL" id="ASO19661.1"/>
    </source>
</evidence>
<dbReference type="InterPro" id="IPR036265">
    <property type="entry name" value="HIT-like_sf"/>
</dbReference>
<sequence length="181" mass="19746">MTEFAEQQGVGVPDALQRLWTPHRMSYIRGENKPEGLDEAGCPFCLLPALDDADALIIARGERVFAVLNLYPYNPGHLMVLPYRHVPDYTDLTMAETAELAAFTQRAMRAIRRASGPHGFNIGMNQGPVAGAGIAAHLHQHVVPRWGGDANFMPVIAHTKVLPQLLGETRSLLAVAWAESG</sequence>
<keyword evidence="2" id="KW-1185">Reference proteome</keyword>
<dbReference type="PROSITE" id="PS51084">
    <property type="entry name" value="HIT_2"/>
    <property type="match status" value="1"/>
</dbReference>
<dbReference type="Proteomes" id="UP000204221">
    <property type="component" value="Chromosome"/>
</dbReference>
<evidence type="ECO:0000313" key="2">
    <source>
        <dbReference type="Proteomes" id="UP000204221"/>
    </source>
</evidence>
<dbReference type="RefSeq" id="WP_093941131.1">
    <property type="nucleotide sequence ID" value="NZ_CP022521.1"/>
</dbReference>
<name>A0A221W239_9PSEU</name>
<dbReference type="GO" id="GO:0003877">
    <property type="term" value="F:ATP:ADP adenylyltransferase activity"/>
    <property type="evidence" value="ECO:0007669"/>
    <property type="project" value="UniProtKB-EC"/>
</dbReference>
<dbReference type="InterPro" id="IPR052908">
    <property type="entry name" value="AP-4-A_phosphorylase"/>
</dbReference>
<dbReference type="EMBL" id="CP022521">
    <property type="protein sequence ID" value="ASO19661.1"/>
    <property type="molecule type" value="Genomic_DNA"/>
</dbReference>
<dbReference type="KEGG" id="ahg:AHOG_10090"/>
<dbReference type="Pfam" id="PF01230">
    <property type="entry name" value="HIT"/>
    <property type="match status" value="1"/>
</dbReference>
<organism evidence="1 2">
    <name type="scientific">Actinoalloteichus hoggarensis</name>
    <dbReference type="NCBI Taxonomy" id="1470176"/>
    <lineage>
        <taxon>Bacteria</taxon>
        <taxon>Bacillati</taxon>
        <taxon>Actinomycetota</taxon>
        <taxon>Actinomycetes</taxon>
        <taxon>Pseudonocardiales</taxon>
        <taxon>Pseudonocardiaceae</taxon>
        <taxon>Actinoalloteichus</taxon>
    </lineage>
</organism>
<proteinExistence type="predicted"/>
<dbReference type="PANTHER" id="PTHR42997:SF1">
    <property type="entry name" value="AP-4-A PHOSPHORYLASE"/>
    <property type="match status" value="1"/>
</dbReference>
<dbReference type="OrthoDB" id="9784774at2"/>
<dbReference type="PANTHER" id="PTHR42997">
    <property type="entry name" value="HIT FAMILY HYDROLASE"/>
    <property type="match status" value="1"/>
</dbReference>
<keyword evidence="1" id="KW-0808">Transferase</keyword>
<protein>
    <submittedName>
        <fullName evidence="1">AP-4-A phosphorylase</fullName>
        <ecNumber evidence="1">2.7.7.53</ecNumber>
    </submittedName>
</protein>
<reference evidence="1 2" key="1">
    <citation type="submission" date="2017-07" db="EMBL/GenBank/DDBJ databases">
        <title>Complete genome sequence of Actinoalloteichus hoggarensis DSM 45943, type strain of Actinoalloteichus hoggarensis.</title>
        <authorList>
            <person name="Ruckert C."/>
            <person name="Nouioui I."/>
            <person name="Willmese J."/>
            <person name="van Wezel G."/>
            <person name="Klenk H.-P."/>
            <person name="Kalinowski J."/>
            <person name="Zotchev S.B."/>
        </authorList>
    </citation>
    <scope>NUCLEOTIDE SEQUENCE [LARGE SCALE GENOMIC DNA]</scope>
    <source>
        <strain evidence="1 2">DSM 45943</strain>
    </source>
</reference>